<dbReference type="RefSeq" id="WP_003070862.1">
    <property type="nucleotide sequence ID" value="NZ_CAJPUH010000030.1"/>
</dbReference>
<dbReference type="eggNOG" id="COG4858">
    <property type="taxonomic scope" value="Bacteria"/>
</dbReference>
<keyword evidence="1" id="KW-0812">Transmembrane</keyword>
<gene>
    <name evidence="2" type="ORF">RN79_05960</name>
</gene>
<dbReference type="PATRIC" id="fig|76860.7.peg.1608"/>
<feature type="transmembrane region" description="Helical" evidence="1">
    <location>
        <begin position="87"/>
        <end position="106"/>
    </location>
</feature>
<feature type="transmembrane region" description="Helical" evidence="1">
    <location>
        <begin position="161"/>
        <end position="186"/>
    </location>
</feature>
<dbReference type="Proteomes" id="UP000031339">
    <property type="component" value="Unassembled WGS sequence"/>
</dbReference>
<evidence type="ECO:0000313" key="2">
    <source>
        <dbReference type="EMBL" id="KIC77748.1"/>
    </source>
</evidence>
<feature type="transmembrane region" description="Helical" evidence="1">
    <location>
        <begin position="192"/>
        <end position="209"/>
    </location>
</feature>
<sequence length="225" mass="25332">MTQVSLDKLSKKNQEFVRIATHQLIKDGKTDEEIKALLEEIIPTILENQAKGITARGLYGAPTVWAANFSEAKQKEAQTIKENTNPYLMIMDAFLFVFSLFAILNSSVNLFSKNPSNYGIVTIVLGSAVGALVFYGMYYFIYRFYYSDQDQSQKPPFFKSLLIISAATILWAIVLYGTTFLLPAILNPKLPNLFILVFGGGTLALRFYLKKKFNIRSALTSPRQL</sequence>
<evidence type="ECO:0000313" key="3">
    <source>
        <dbReference type="Proteomes" id="UP000031339"/>
    </source>
</evidence>
<comment type="caution">
    <text evidence="2">The sequence shown here is derived from an EMBL/GenBank/DDBJ whole genome shotgun (WGS) entry which is preliminary data.</text>
</comment>
<keyword evidence="1" id="KW-0472">Membrane</keyword>
<dbReference type="STRING" id="862969.SCI_0299"/>
<organism evidence="2 3">
    <name type="scientific">Streptococcus constellatus</name>
    <dbReference type="NCBI Taxonomy" id="76860"/>
    <lineage>
        <taxon>Bacteria</taxon>
        <taxon>Bacillati</taxon>
        <taxon>Bacillota</taxon>
        <taxon>Bacilli</taxon>
        <taxon>Lactobacillales</taxon>
        <taxon>Streptococcaceae</taxon>
        <taxon>Streptococcus</taxon>
        <taxon>Streptococcus anginosus group</taxon>
    </lineage>
</organism>
<keyword evidence="1" id="KW-1133">Transmembrane helix</keyword>
<accession>A0A0C1HUI6</accession>
<dbReference type="AlphaFoldDB" id="A0A0C1HUI6"/>
<feature type="transmembrane region" description="Helical" evidence="1">
    <location>
        <begin position="118"/>
        <end position="141"/>
    </location>
</feature>
<dbReference type="PIRSF" id="PIRSF033111">
    <property type="entry name" value="UCP033111"/>
    <property type="match status" value="1"/>
</dbReference>
<dbReference type="OrthoDB" id="2360056at2"/>
<evidence type="ECO:0000256" key="1">
    <source>
        <dbReference type="SAM" id="Phobius"/>
    </source>
</evidence>
<reference evidence="2 3" key="1">
    <citation type="submission" date="2014-12" db="EMBL/GenBank/DDBJ databases">
        <title>Partial genome sequence of Streptococcus constellatus KCOM 1650 (= ChDC B144).</title>
        <authorList>
            <person name="Kook J.-K."/>
            <person name="Park S.-N."/>
            <person name="Lim Y.K."/>
            <person name="Jo E."/>
        </authorList>
    </citation>
    <scope>NUCLEOTIDE SEQUENCE [LARGE SCALE GENOMIC DNA]</scope>
    <source>
        <strain evidence="2 3">KCOM 1650</strain>
    </source>
</reference>
<protein>
    <submittedName>
        <fullName evidence="2">Uncharacterized protein</fullName>
    </submittedName>
</protein>
<dbReference type="Pfam" id="PF06570">
    <property type="entry name" value="DUF1129"/>
    <property type="match status" value="1"/>
</dbReference>
<dbReference type="EMBL" id="JWIY01000002">
    <property type="protein sequence ID" value="KIC77748.1"/>
    <property type="molecule type" value="Genomic_DNA"/>
</dbReference>
<proteinExistence type="predicted"/>
<dbReference type="InterPro" id="IPR009214">
    <property type="entry name" value="DUF1129"/>
</dbReference>
<name>A0A0C1HUI6_STRCV</name>